<comment type="similarity">
    <text evidence="2">Belongs to the binding-protein-dependent transport system permease family. HisMQ subfamily.</text>
</comment>
<dbReference type="CDD" id="cd06261">
    <property type="entry name" value="TM_PBP2"/>
    <property type="match status" value="1"/>
</dbReference>
<sequence length="230" mass="25706">MALIEYLQKSIYMNLIYEDRYQLILSGLWVTLLLTVVSFVLGTVLGMAFCAGKGSRNRVIRGFSNGITALMVKLPPLVLLMIFAYLILADTSFSAEVISIITFTLKCASHLSEMFRSAVDSVAVGEIEAARTLGYSRWQAFFQVVFPQARHQVMPLYKTQFVLTMQDTSVVSLLAVQDMTRAVTVITSRTMDPIISLVITSVVYLLLGFVANRMLSLTDRNKHLECKEVV</sequence>
<dbReference type="Gene3D" id="1.10.3720.10">
    <property type="entry name" value="MetI-like"/>
    <property type="match status" value="1"/>
</dbReference>
<evidence type="ECO:0000256" key="8">
    <source>
        <dbReference type="ARBA" id="ARBA00023136"/>
    </source>
</evidence>
<evidence type="ECO:0000256" key="6">
    <source>
        <dbReference type="ARBA" id="ARBA00022970"/>
    </source>
</evidence>
<dbReference type="SUPFAM" id="SSF161098">
    <property type="entry name" value="MetI-like"/>
    <property type="match status" value="1"/>
</dbReference>
<feature type="domain" description="ABC transmembrane type-1" evidence="10">
    <location>
        <begin position="28"/>
        <end position="215"/>
    </location>
</feature>
<evidence type="ECO:0000256" key="9">
    <source>
        <dbReference type="RuleBase" id="RU363032"/>
    </source>
</evidence>
<evidence type="ECO:0000256" key="1">
    <source>
        <dbReference type="ARBA" id="ARBA00004651"/>
    </source>
</evidence>
<evidence type="ECO:0000256" key="4">
    <source>
        <dbReference type="ARBA" id="ARBA00022475"/>
    </source>
</evidence>
<name>A0ABS2FX71_9FIRM</name>
<dbReference type="Proteomes" id="UP000719500">
    <property type="component" value="Unassembled WGS sequence"/>
</dbReference>
<keyword evidence="6" id="KW-0029">Amino-acid transport</keyword>
<comment type="subcellular location">
    <subcellularLocation>
        <location evidence="1 9">Cell membrane</location>
        <topology evidence="1 9">Multi-pass membrane protein</topology>
    </subcellularLocation>
</comment>
<gene>
    <name evidence="11" type="ORF">H9X91_09265</name>
</gene>
<organism evidence="11 12">
    <name type="scientific">Oscillibacter valericigenes</name>
    <dbReference type="NCBI Taxonomy" id="351091"/>
    <lineage>
        <taxon>Bacteria</taxon>
        <taxon>Bacillati</taxon>
        <taxon>Bacillota</taxon>
        <taxon>Clostridia</taxon>
        <taxon>Eubacteriales</taxon>
        <taxon>Oscillospiraceae</taxon>
        <taxon>Oscillibacter</taxon>
    </lineage>
</organism>
<evidence type="ECO:0000313" key="12">
    <source>
        <dbReference type="Proteomes" id="UP000719500"/>
    </source>
</evidence>
<evidence type="ECO:0000313" key="11">
    <source>
        <dbReference type="EMBL" id="MBM6851621.1"/>
    </source>
</evidence>
<dbReference type="PROSITE" id="PS50928">
    <property type="entry name" value="ABC_TM1"/>
    <property type="match status" value="1"/>
</dbReference>
<dbReference type="InterPro" id="IPR035906">
    <property type="entry name" value="MetI-like_sf"/>
</dbReference>
<feature type="transmembrane region" description="Helical" evidence="9">
    <location>
        <begin position="63"/>
        <end position="88"/>
    </location>
</feature>
<evidence type="ECO:0000256" key="3">
    <source>
        <dbReference type="ARBA" id="ARBA00022448"/>
    </source>
</evidence>
<reference evidence="11 12" key="1">
    <citation type="journal article" date="2021" name="Sci. Rep.">
        <title>The distribution of antibiotic resistance genes in chicken gut microbiota commensals.</title>
        <authorList>
            <person name="Juricova H."/>
            <person name="Matiasovicova J."/>
            <person name="Kubasova T."/>
            <person name="Cejkova D."/>
            <person name="Rychlik I."/>
        </authorList>
    </citation>
    <scope>NUCLEOTIDE SEQUENCE [LARGE SCALE GENOMIC DNA]</scope>
    <source>
        <strain evidence="11 12">An411</strain>
    </source>
</reference>
<keyword evidence="5 9" id="KW-0812">Transmembrane</keyword>
<proteinExistence type="inferred from homology"/>
<protein>
    <submittedName>
        <fullName evidence="11">ABC transporter permease subunit</fullName>
    </submittedName>
</protein>
<evidence type="ECO:0000256" key="5">
    <source>
        <dbReference type="ARBA" id="ARBA00022692"/>
    </source>
</evidence>
<dbReference type="RefSeq" id="WP_204804545.1">
    <property type="nucleotide sequence ID" value="NZ_JACSNX010000013.1"/>
</dbReference>
<evidence type="ECO:0000256" key="2">
    <source>
        <dbReference type="ARBA" id="ARBA00010072"/>
    </source>
</evidence>
<dbReference type="PANTHER" id="PTHR30614">
    <property type="entry name" value="MEMBRANE COMPONENT OF AMINO ACID ABC TRANSPORTER"/>
    <property type="match status" value="1"/>
</dbReference>
<dbReference type="InterPro" id="IPR000515">
    <property type="entry name" value="MetI-like"/>
</dbReference>
<dbReference type="EMBL" id="JACSNX010000013">
    <property type="protein sequence ID" value="MBM6851621.1"/>
    <property type="molecule type" value="Genomic_DNA"/>
</dbReference>
<feature type="transmembrane region" description="Helical" evidence="9">
    <location>
        <begin position="194"/>
        <end position="215"/>
    </location>
</feature>
<feature type="transmembrane region" description="Helical" evidence="9">
    <location>
        <begin position="23"/>
        <end position="51"/>
    </location>
</feature>
<dbReference type="NCBIfam" id="TIGR01726">
    <property type="entry name" value="HEQRo_perm_3TM"/>
    <property type="match status" value="1"/>
</dbReference>
<dbReference type="Pfam" id="PF00528">
    <property type="entry name" value="BPD_transp_1"/>
    <property type="match status" value="1"/>
</dbReference>
<keyword evidence="8 9" id="KW-0472">Membrane</keyword>
<dbReference type="InterPro" id="IPR010065">
    <property type="entry name" value="AA_ABC_transptr_permease_3TM"/>
</dbReference>
<keyword evidence="12" id="KW-1185">Reference proteome</keyword>
<evidence type="ECO:0000256" key="7">
    <source>
        <dbReference type="ARBA" id="ARBA00022989"/>
    </source>
</evidence>
<keyword evidence="4" id="KW-1003">Cell membrane</keyword>
<keyword evidence="7 9" id="KW-1133">Transmembrane helix</keyword>
<evidence type="ECO:0000259" key="10">
    <source>
        <dbReference type="PROSITE" id="PS50928"/>
    </source>
</evidence>
<dbReference type="PANTHER" id="PTHR30614:SF20">
    <property type="entry name" value="GLUTAMINE TRANSPORT SYSTEM PERMEASE PROTEIN GLNP"/>
    <property type="match status" value="1"/>
</dbReference>
<comment type="caution">
    <text evidence="11">The sequence shown here is derived from an EMBL/GenBank/DDBJ whole genome shotgun (WGS) entry which is preliminary data.</text>
</comment>
<keyword evidence="3 9" id="KW-0813">Transport</keyword>
<accession>A0ABS2FX71</accession>
<dbReference type="InterPro" id="IPR043429">
    <property type="entry name" value="ArtM/GltK/GlnP/TcyL/YhdX-like"/>
</dbReference>